<dbReference type="InterPro" id="IPR011057">
    <property type="entry name" value="Mss4-like_sf"/>
</dbReference>
<accession>A0ABR4PHH4</accession>
<evidence type="ECO:0000313" key="7">
    <source>
        <dbReference type="Proteomes" id="UP001629113"/>
    </source>
</evidence>
<gene>
    <name evidence="6" type="ORF">PVAG01_06607</name>
</gene>
<proteinExistence type="inferred from homology"/>
<evidence type="ECO:0000259" key="5">
    <source>
        <dbReference type="PROSITE" id="PS51891"/>
    </source>
</evidence>
<name>A0ABR4PHH4_9HELO</name>
<evidence type="ECO:0000256" key="1">
    <source>
        <dbReference type="ARBA" id="ARBA00005495"/>
    </source>
</evidence>
<keyword evidence="3" id="KW-0862">Zinc</keyword>
<dbReference type="SUPFAM" id="SSF51316">
    <property type="entry name" value="Mss4-like"/>
    <property type="match status" value="1"/>
</dbReference>
<dbReference type="PANTHER" id="PTHR33337:SF40">
    <property type="entry name" value="CENP-V_GFA DOMAIN-CONTAINING PROTEIN-RELATED"/>
    <property type="match status" value="1"/>
</dbReference>
<dbReference type="InterPro" id="IPR006913">
    <property type="entry name" value="CENP-V/GFA"/>
</dbReference>
<keyword evidence="4" id="KW-0456">Lyase</keyword>
<evidence type="ECO:0000256" key="3">
    <source>
        <dbReference type="ARBA" id="ARBA00022833"/>
    </source>
</evidence>
<evidence type="ECO:0000313" key="6">
    <source>
        <dbReference type="EMBL" id="KAL3422451.1"/>
    </source>
</evidence>
<dbReference type="Pfam" id="PF04828">
    <property type="entry name" value="GFA"/>
    <property type="match status" value="1"/>
</dbReference>
<feature type="domain" description="CENP-V/GFA" evidence="5">
    <location>
        <begin position="8"/>
        <end position="127"/>
    </location>
</feature>
<sequence length="145" mass="15861">MANSEPVLKGSCQCGNVEYSSTRLPVELSNCHCLACRKITGAAFWTACKFPLSAVTWLSRDSLVEKRYSDVATRTHCSACGSTISMKFDAHDTISISASSIDEATIKGQLPKAKKHIFVGEKASWYDLPSDGLGKFEKFPPRSHL</sequence>
<dbReference type="PROSITE" id="PS51891">
    <property type="entry name" value="CENP_V_GFA"/>
    <property type="match status" value="1"/>
</dbReference>
<evidence type="ECO:0000256" key="2">
    <source>
        <dbReference type="ARBA" id="ARBA00022723"/>
    </source>
</evidence>
<comment type="similarity">
    <text evidence="1">Belongs to the Gfa family.</text>
</comment>
<reference evidence="6 7" key="1">
    <citation type="submission" date="2024-06" db="EMBL/GenBank/DDBJ databases">
        <title>Complete genome of Phlyctema vagabunda strain 19-DSS-EL-015.</title>
        <authorList>
            <person name="Fiorenzani C."/>
        </authorList>
    </citation>
    <scope>NUCLEOTIDE SEQUENCE [LARGE SCALE GENOMIC DNA]</scope>
    <source>
        <strain evidence="6 7">19-DSS-EL-015</strain>
    </source>
</reference>
<keyword evidence="7" id="KW-1185">Reference proteome</keyword>
<dbReference type="Gene3D" id="3.90.1590.10">
    <property type="entry name" value="glutathione-dependent formaldehyde- activating enzyme (gfa)"/>
    <property type="match status" value="1"/>
</dbReference>
<evidence type="ECO:0000256" key="4">
    <source>
        <dbReference type="ARBA" id="ARBA00023239"/>
    </source>
</evidence>
<dbReference type="EMBL" id="JBFCZG010000005">
    <property type="protein sequence ID" value="KAL3422451.1"/>
    <property type="molecule type" value="Genomic_DNA"/>
</dbReference>
<organism evidence="6 7">
    <name type="scientific">Phlyctema vagabunda</name>
    <dbReference type="NCBI Taxonomy" id="108571"/>
    <lineage>
        <taxon>Eukaryota</taxon>
        <taxon>Fungi</taxon>
        <taxon>Dikarya</taxon>
        <taxon>Ascomycota</taxon>
        <taxon>Pezizomycotina</taxon>
        <taxon>Leotiomycetes</taxon>
        <taxon>Helotiales</taxon>
        <taxon>Dermateaceae</taxon>
        <taxon>Phlyctema</taxon>
    </lineage>
</organism>
<keyword evidence="2" id="KW-0479">Metal-binding</keyword>
<protein>
    <submittedName>
        <fullName evidence="6">Glutathione-dependent formaldehyde-activating enzyme</fullName>
    </submittedName>
</protein>
<dbReference type="Proteomes" id="UP001629113">
    <property type="component" value="Unassembled WGS sequence"/>
</dbReference>
<comment type="caution">
    <text evidence="6">The sequence shown here is derived from an EMBL/GenBank/DDBJ whole genome shotgun (WGS) entry which is preliminary data.</text>
</comment>
<dbReference type="PANTHER" id="PTHR33337">
    <property type="entry name" value="GFA DOMAIN-CONTAINING PROTEIN"/>
    <property type="match status" value="1"/>
</dbReference>